<evidence type="ECO:0000313" key="3">
    <source>
        <dbReference type="EMBL" id="KAK4203718.1"/>
    </source>
</evidence>
<feature type="compositionally biased region" description="Basic and acidic residues" evidence="1">
    <location>
        <begin position="185"/>
        <end position="206"/>
    </location>
</feature>
<dbReference type="EMBL" id="MU863887">
    <property type="protein sequence ID" value="KAK4203718.1"/>
    <property type="molecule type" value="Genomic_DNA"/>
</dbReference>
<reference evidence="3" key="1">
    <citation type="journal article" date="2023" name="Mol. Phylogenet. Evol.">
        <title>Genome-scale phylogeny and comparative genomics of the fungal order Sordariales.</title>
        <authorList>
            <person name="Hensen N."/>
            <person name="Bonometti L."/>
            <person name="Westerberg I."/>
            <person name="Brannstrom I.O."/>
            <person name="Guillou S."/>
            <person name="Cros-Aarteil S."/>
            <person name="Calhoun S."/>
            <person name="Haridas S."/>
            <person name="Kuo A."/>
            <person name="Mondo S."/>
            <person name="Pangilinan J."/>
            <person name="Riley R."/>
            <person name="LaButti K."/>
            <person name="Andreopoulos B."/>
            <person name="Lipzen A."/>
            <person name="Chen C."/>
            <person name="Yan M."/>
            <person name="Daum C."/>
            <person name="Ng V."/>
            <person name="Clum A."/>
            <person name="Steindorff A."/>
            <person name="Ohm R.A."/>
            <person name="Martin F."/>
            <person name="Silar P."/>
            <person name="Natvig D.O."/>
            <person name="Lalanne C."/>
            <person name="Gautier V."/>
            <person name="Ament-Velasquez S.L."/>
            <person name="Kruys A."/>
            <person name="Hutchinson M.I."/>
            <person name="Powell A.J."/>
            <person name="Barry K."/>
            <person name="Miller A.N."/>
            <person name="Grigoriev I.V."/>
            <person name="Debuchy R."/>
            <person name="Gladieux P."/>
            <person name="Hiltunen Thoren M."/>
            <person name="Johannesson H."/>
        </authorList>
    </citation>
    <scope>NUCLEOTIDE SEQUENCE</scope>
    <source>
        <strain evidence="3">CBS 315.58</strain>
    </source>
</reference>
<evidence type="ECO:0000313" key="4">
    <source>
        <dbReference type="Proteomes" id="UP001303160"/>
    </source>
</evidence>
<organism evidence="3 4">
    <name type="scientific">Triangularia verruculosa</name>
    <dbReference type="NCBI Taxonomy" id="2587418"/>
    <lineage>
        <taxon>Eukaryota</taxon>
        <taxon>Fungi</taxon>
        <taxon>Dikarya</taxon>
        <taxon>Ascomycota</taxon>
        <taxon>Pezizomycotina</taxon>
        <taxon>Sordariomycetes</taxon>
        <taxon>Sordariomycetidae</taxon>
        <taxon>Sordariales</taxon>
        <taxon>Podosporaceae</taxon>
        <taxon>Triangularia</taxon>
    </lineage>
</organism>
<name>A0AAN6XMV3_9PEZI</name>
<accession>A0AAN6XMV3</accession>
<feature type="domain" description="ASX DEUBAD" evidence="2">
    <location>
        <begin position="65"/>
        <end position="159"/>
    </location>
</feature>
<dbReference type="InterPro" id="IPR028020">
    <property type="entry name" value="ASX_DEUBAD_dom"/>
</dbReference>
<dbReference type="Proteomes" id="UP001303160">
    <property type="component" value="Unassembled WGS sequence"/>
</dbReference>
<protein>
    <recommendedName>
        <fullName evidence="2">ASX DEUBAD domain-containing protein</fullName>
    </recommendedName>
</protein>
<sequence>MIGNCENDSQGRQVRVLTRASQSSPTLHIAEKKGTAFEMRQARRFQAPRLWGKSSGLLDVGNGSKLRDILLSPEAWDCLTPADKEAILALLPKRYRLYGSPDVEALSNDDNFRNDCAHYYDSIAEGRLTEAWLKRSWRAHLKSKRGDFDKHLRHAFEDQFLANEPGNGDGKKKAAETAEQGDTMDLDHPDPADGDKADGDKAKDDADTGSPTLS</sequence>
<dbReference type="Pfam" id="PF13919">
    <property type="entry name" value="ASXH"/>
    <property type="match status" value="1"/>
</dbReference>
<feature type="region of interest" description="Disordered" evidence="1">
    <location>
        <begin position="159"/>
        <end position="214"/>
    </location>
</feature>
<gene>
    <name evidence="3" type="ORF">QBC40DRAFT_274307</name>
</gene>
<evidence type="ECO:0000259" key="2">
    <source>
        <dbReference type="Pfam" id="PF13919"/>
    </source>
</evidence>
<comment type="caution">
    <text evidence="3">The sequence shown here is derived from an EMBL/GenBank/DDBJ whole genome shotgun (WGS) entry which is preliminary data.</text>
</comment>
<proteinExistence type="predicted"/>
<keyword evidence="4" id="KW-1185">Reference proteome</keyword>
<reference evidence="3" key="2">
    <citation type="submission" date="2023-05" db="EMBL/GenBank/DDBJ databases">
        <authorList>
            <consortium name="Lawrence Berkeley National Laboratory"/>
            <person name="Steindorff A."/>
            <person name="Hensen N."/>
            <person name="Bonometti L."/>
            <person name="Westerberg I."/>
            <person name="Brannstrom I.O."/>
            <person name="Guillou S."/>
            <person name="Cros-Aarteil S."/>
            <person name="Calhoun S."/>
            <person name="Haridas S."/>
            <person name="Kuo A."/>
            <person name="Mondo S."/>
            <person name="Pangilinan J."/>
            <person name="Riley R."/>
            <person name="Labutti K."/>
            <person name="Andreopoulos B."/>
            <person name="Lipzen A."/>
            <person name="Chen C."/>
            <person name="Yanf M."/>
            <person name="Daum C."/>
            <person name="Ng V."/>
            <person name="Clum A."/>
            <person name="Ohm R."/>
            <person name="Martin F."/>
            <person name="Silar P."/>
            <person name="Natvig D."/>
            <person name="Lalanne C."/>
            <person name="Gautier V."/>
            <person name="Ament-Velasquez S.L."/>
            <person name="Kruys A."/>
            <person name="Hutchinson M.I."/>
            <person name="Powell A.J."/>
            <person name="Barry K."/>
            <person name="Miller A.N."/>
            <person name="Grigoriev I.V."/>
            <person name="Debuchy R."/>
            <person name="Gladieux P."/>
            <person name="Thoren M.H."/>
            <person name="Johannesson H."/>
        </authorList>
    </citation>
    <scope>NUCLEOTIDE SEQUENCE</scope>
    <source>
        <strain evidence="3">CBS 315.58</strain>
    </source>
</reference>
<evidence type="ECO:0000256" key="1">
    <source>
        <dbReference type="SAM" id="MobiDB-lite"/>
    </source>
</evidence>
<dbReference type="AlphaFoldDB" id="A0AAN6XMV3"/>